<evidence type="ECO:0000313" key="2">
    <source>
        <dbReference type="EMBL" id="CAB4156240.1"/>
    </source>
</evidence>
<evidence type="ECO:0000313" key="1">
    <source>
        <dbReference type="EMBL" id="CAB4145058.1"/>
    </source>
</evidence>
<organism evidence="1">
    <name type="scientific">uncultured Caudovirales phage</name>
    <dbReference type="NCBI Taxonomy" id="2100421"/>
    <lineage>
        <taxon>Viruses</taxon>
        <taxon>Duplodnaviria</taxon>
        <taxon>Heunggongvirae</taxon>
        <taxon>Uroviricota</taxon>
        <taxon>Caudoviricetes</taxon>
        <taxon>Peduoviridae</taxon>
        <taxon>Maltschvirus</taxon>
        <taxon>Maltschvirus maltsch</taxon>
    </lineage>
</organism>
<reference evidence="1" key="1">
    <citation type="submission" date="2020-04" db="EMBL/GenBank/DDBJ databases">
        <authorList>
            <person name="Chiriac C."/>
            <person name="Salcher M."/>
            <person name="Ghai R."/>
            <person name="Kavagutti S V."/>
        </authorList>
    </citation>
    <scope>NUCLEOTIDE SEQUENCE</scope>
</reference>
<sequence length="1445" mass="155808">MSSRMVTNNQQAFTLGDAKFTGLDTYNAPNKLQEGFFQKLDNIQIYGNTLQPRNGWNTCWHSTTGSPNYALSQPIWETVALKDDGQQSKIVFTSNGKLYYWDTTLYGTSNNQPVEILDRTTAASFAFSNSENVRMVSFGQYIYGVAGGTQSLFRVRMNGNTVEGESIPVLVDVSPYSPIATANSIIVRSLSNTNKTAIDTTSFGSIPTVFVSVTVTLGTATISYVTPVSSRFIANQPVVFKTSTVTNITAGTTYYVVSTGLVSTGFQISASIGGTVITPTGGTGGTFVVQADGANVLNNGAIDSSAASGFGEWNYNTGDTQRITSGTKTVPAGGTVYQTFSTTAKNPDNFIQTRNGAAGYCLKIDQAQDYFAQDVDVRTVLVTKDETPLAFTGTNGSPTLTISGGHNLVVGQIIQFTVATAGLSIATNYYVKSITTTTLTVTTDSTLVSAATNLSANVVLGATYIIPQHNAGMYCLTFYAYNSDDLTNFVSQNNLDVTIQGYSKTGAAAFSSALEIAGAVLQTTVEIAAGQSSADWQKIQLLVDFRLFDKILTGIKVRVQAAFNRGGDSFVYLDDFAMHPINSRFQVSDTQDDPKGLVKINANQANPTFIVEAVPSNPFVDYVQNEYVKINITPTVEFTASINSAVITTTAPHGLNVGNIVFFTTTVGGTSTTTTYYVKGIATPTQFIVTTDQNLLGLAFVFSANVAVTTNYYQVTVDLRNVQSLSIASAFSDKINQSIPPFSLGIRNGNKMYFTGQCTYDKDNGFLTWGLFPIVSTVRTQVAAIYIKNDFDLNGFYNNEWVISFGDVVRQGSLTPDSKYTYTFSLWRPYLLPTTSSTPSWASVNFTVPISNTVLTTATPHYLGIGCALTFTGTVGGVSTSTTYYVKTVPSTTTFTITTDQSLIGAAFIFSAAVTSGANTFTPTAEIPSGNGFETVPAKISNEVVVTAAINSVTLSIPYTATQLKNGITGSAPIYKYCLVYRNNSRTGGTQPKLIGFVDLDTGSVYSTGSVWKGLTTSSSGVSTNLTITDQVEDSALFFDNGPGTLGYRLRTGKDQFPVGADVVSVFNMRLFVAKKNAIYASWALTPGNEYGIYTTLLPDVTDPEIAIKGTQFSISNTNDEEQIQAMSSVQGDGLMRDNSTTAVMVIMRERSTYLLTGDNPQNFASQGFLQQGTAGLLAKRGVTTVLNKLVWLTASGLMELQSTTLAPKSLALEGVLNINSQNFTVQNNNYISPSLYSKIVLASQDRRLFMLAPVATDTSTTANSRTYVFDSRNSGWFTWINPVGFTSIVVLEAADDSQELYAGGRDGKLYKLENWSDNVYASTGSVARISTPISWEISTRQYGQTFAEGAMYYSANKLHSLLLHLDNQATTEMFINWSLTSIKGYSTTGLYSWHPQTNEVVALRSISRTSDAQAFNINLTGSTSQPWRMFALHVTTTEGNTPRT</sequence>
<dbReference type="EMBL" id="LR796634">
    <property type="protein sequence ID" value="CAB4156240.1"/>
    <property type="molecule type" value="Genomic_DNA"/>
</dbReference>
<protein>
    <submittedName>
        <fullName evidence="1">Uncharacterized protein</fullName>
    </submittedName>
</protein>
<accession>A0A6J5MEH7</accession>
<proteinExistence type="predicted"/>
<name>A0A6J5MEH7_9CAUD</name>
<gene>
    <name evidence="1" type="ORF">UFOVP467_66</name>
    <name evidence="2" type="ORF">UFOVP657_45</name>
</gene>
<dbReference type="EMBL" id="LR796441">
    <property type="protein sequence ID" value="CAB4145058.1"/>
    <property type="molecule type" value="Genomic_DNA"/>
</dbReference>